<dbReference type="InterPro" id="IPR003673">
    <property type="entry name" value="CoA-Trfase_fam_III"/>
</dbReference>
<dbReference type="InterPro" id="IPR023606">
    <property type="entry name" value="CoA-Trfase_III_dom_1_sf"/>
</dbReference>
<dbReference type="EMBL" id="DXAM01000138">
    <property type="protein sequence ID" value="HJA05099.1"/>
    <property type="molecule type" value="Genomic_DNA"/>
</dbReference>
<gene>
    <name evidence="1" type="ORF">H9800_09615</name>
</gene>
<keyword evidence="1" id="KW-0808">Transferase</keyword>
<evidence type="ECO:0000313" key="2">
    <source>
        <dbReference type="Proteomes" id="UP000824220"/>
    </source>
</evidence>
<dbReference type="InterPro" id="IPR050509">
    <property type="entry name" value="CoA-transferase_III"/>
</dbReference>
<dbReference type="PANTHER" id="PTHR48228:SF4">
    <property type="entry name" value="BLR3030 PROTEIN"/>
    <property type="match status" value="1"/>
</dbReference>
<dbReference type="Pfam" id="PF02515">
    <property type="entry name" value="CoA_transf_3"/>
    <property type="match status" value="1"/>
</dbReference>
<dbReference type="PANTHER" id="PTHR48228">
    <property type="entry name" value="SUCCINYL-COA--D-CITRAMALATE COA-TRANSFERASE"/>
    <property type="match status" value="1"/>
</dbReference>
<dbReference type="GO" id="GO:0016740">
    <property type="term" value="F:transferase activity"/>
    <property type="evidence" value="ECO:0007669"/>
    <property type="project" value="UniProtKB-KW"/>
</dbReference>
<proteinExistence type="predicted"/>
<dbReference type="Proteomes" id="UP000824220">
    <property type="component" value="Unassembled WGS sequence"/>
</dbReference>
<accession>A0A9D2KGV2</accession>
<dbReference type="Gene3D" id="3.40.50.10540">
    <property type="entry name" value="Crotonobetainyl-coa:carnitine coa-transferase, domain 1"/>
    <property type="match status" value="1"/>
</dbReference>
<reference evidence="1" key="1">
    <citation type="journal article" date="2021" name="PeerJ">
        <title>Extensive microbial diversity within the chicken gut microbiome revealed by metagenomics and culture.</title>
        <authorList>
            <person name="Gilroy R."/>
            <person name="Ravi A."/>
            <person name="Getino M."/>
            <person name="Pursley I."/>
            <person name="Horton D.L."/>
            <person name="Alikhan N.F."/>
            <person name="Baker D."/>
            <person name="Gharbi K."/>
            <person name="Hall N."/>
            <person name="Watson M."/>
            <person name="Adriaenssens E.M."/>
            <person name="Foster-Nyarko E."/>
            <person name="Jarju S."/>
            <person name="Secka A."/>
            <person name="Antonio M."/>
            <person name="Oren A."/>
            <person name="Chaudhuri R.R."/>
            <person name="La Ragione R."/>
            <person name="Hildebrand F."/>
            <person name="Pallen M.J."/>
        </authorList>
    </citation>
    <scope>NUCLEOTIDE SEQUENCE</scope>
    <source>
        <strain evidence="1">ChiHjej8B7-3636</strain>
    </source>
</reference>
<reference evidence="1" key="2">
    <citation type="submission" date="2021-04" db="EMBL/GenBank/DDBJ databases">
        <authorList>
            <person name="Gilroy R."/>
        </authorList>
    </citation>
    <scope>NUCLEOTIDE SEQUENCE</scope>
    <source>
        <strain evidence="1">ChiHjej8B7-3636</strain>
    </source>
</reference>
<sequence>MSVTVRRWWRCPLDVESLAVSAVEAAADEAARLSEERGRARRVETTAELVRAAFGALSHLRVGGRSASVWAPQSGFVRTRDGFVRTHANYPHHAEAIRQATGAGDRPTLDDVASSWRADDLVAAITEAGGVAAVVRTEDEWLQHPHHLETVGEAWLDVARTGSRALPPTAGLPLDGVRVLDLTRVLAGPSCSQLLACLGADVLRVDGPRRPELIDQHLATGMGKRSAIADLNERSADVRALARDADVVIIGYRPGSLDRFGLSPDELAAEDPTLVVGSLSAWGETGPWGDRPGFDSIVQAATGISMLCADADAVPGALPAQALDCATGAHLASRVMGLLADGSGGIIRASLLGAARTLLERERVPHGSEDPLGVPIANVSSPHGELLAVPPPLLVDRATIERDVGGYGASALAWAR</sequence>
<dbReference type="AlphaFoldDB" id="A0A9D2KGV2"/>
<organism evidence="1 2">
    <name type="scientific">Candidatus Microbacterium stercoravium</name>
    <dbReference type="NCBI Taxonomy" id="2838697"/>
    <lineage>
        <taxon>Bacteria</taxon>
        <taxon>Bacillati</taxon>
        <taxon>Actinomycetota</taxon>
        <taxon>Actinomycetes</taxon>
        <taxon>Micrococcales</taxon>
        <taxon>Microbacteriaceae</taxon>
        <taxon>Microbacterium</taxon>
    </lineage>
</organism>
<protein>
    <submittedName>
        <fullName evidence="1">CoA transferase</fullName>
    </submittedName>
</protein>
<dbReference type="SUPFAM" id="SSF89796">
    <property type="entry name" value="CoA-transferase family III (CaiB/BaiF)"/>
    <property type="match status" value="2"/>
</dbReference>
<evidence type="ECO:0000313" key="1">
    <source>
        <dbReference type="EMBL" id="HJA05099.1"/>
    </source>
</evidence>
<name>A0A9D2KGV2_9MICO</name>
<comment type="caution">
    <text evidence="1">The sequence shown here is derived from an EMBL/GenBank/DDBJ whole genome shotgun (WGS) entry which is preliminary data.</text>
</comment>